<protein>
    <submittedName>
        <fullName evidence="1">Uncharacterized protein</fullName>
    </submittedName>
</protein>
<dbReference type="Pfam" id="PF21858">
    <property type="entry name" value="DUF6914"/>
    <property type="match status" value="1"/>
</dbReference>
<evidence type="ECO:0000313" key="1">
    <source>
        <dbReference type="EMBL" id="OXV08944.1"/>
    </source>
</evidence>
<dbReference type="OrthoDB" id="4924482at2759"/>
<comment type="caution">
    <text evidence="1">The sequence shown here is derived from an EMBL/GenBank/DDBJ whole genome shotgun (WGS) entry which is preliminary data.</text>
</comment>
<organism evidence="1 2">
    <name type="scientific">Elaphomyces granulatus</name>
    <dbReference type="NCBI Taxonomy" id="519963"/>
    <lineage>
        <taxon>Eukaryota</taxon>
        <taxon>Fungi</taxon>
        <taxon>Dikarya</taxon>
        <taxon>Ascomycota</taxon>
        <taxon>Pezizomycotina</taxon>
        <taxon>Eurotiomycetes</taxon>
        <taxon>Eurotiomycetidae</taxon>
        <taxon>Eurotiales</taxon>
        <taxon>Elaphomycetaceae</taxon>
        <taxon>Elaphomyces</taxon>
    </lineage>
</organism>
<dbReference type="EMBL" id="NPHW01003804">
    <property type="protein sequence ID" value="OXV08944.1"/>
    <property type="molecule type" value="Genomic_DNA"/>
</dbReference>
<name>A0A232LXZ2_9EURO</name>
<dbReference type="AlphaFoldDB" id="A0A232LXZ2"/>
<reference evidence="1 2" key="1">
    <citation type="journal article" date="2015" name="Environ. Microbiol.">
        <title>Metagenome sequence of Elaphomyces granulatus from sporocarp tissue reveals Ascomycota ectomycorrhizal fingerprints of genome expansion and a Proteobacteria-rich microbiome.</title>
        <authorList>
            <person name="Quandt C.A."/>
            <person name="Kohler A."/>
            <person name="Hesse C.N."/>
            <person name="Sharpton T.J."/>
            <person name="Martin F."/>
            <person name="Spatafora J.W."/>
        </authorList>
    </citation>
    <scope>NUCLEOTIDE SEQUENCE [LARGE SCALE GENOMIC DNA]</scope>
    <source>
        <strain evidence="1 2">OSC145934</strain>
    </source>
</reference>
<proteinExistence type="predicted"/>
<dbReference type="Proteomes" id="UP000243515">
    <property type="component" value="Unassembled WGS sequence"/>
</dbReference>
<dbReference type="InterPro" id="IPR054208">
    <property type="entry name" value="DUF6914"/>
</dbReference>
<evidence type="ECO:0000313" key="2">
    <source>
        <dbReference type="Proteomes" id="UP000243515"/>
    </source>
</evidence>
<sequence>MNINKRRIFISMYFRDELSIGQYRNSYHWGILIRPKYPSSHDTHAFDITNGVRLDGKTMTDLNPNRDWYFRLNEHVNPANNTHILGGIMVGKVPHEVTISQIEDILRPVPLPVKDAVPKETCVTWVKAAIRALQEAELVEKFDVDGFMAHAQDFANKRMAKGGPPEYINYTARVM</sequence>
<keyword evidence="2" id="KW-1185">Reference proteome</keyword>
<gene>
    <name evidence="1" type="ORF">Egran_03293</name>
</gene>
<accession>A0A232LXZ2</accession>